<protein>
    <recommendedName>
        <fullName evidence="10">DnaJ-domain-containing protein</fullName>
    </recommendedName>
</protein>
<feature type="compositionally biased region" description="Low complexity" evidence="5">
    <location>
        <begin position="278"/>
        <end position="292"/>
    </location>
</feature>
<reference evidence="9" key="1">
    <citation type="journal article" date="2012" name="Science">
        <title>The Paleozoic origin of enzymatic lignin decomposition reconstructed from 31 fungal genomes.</title>
        <authorList>
            <person name="Floudas D."/>
            <person name="Binder M."/>
            <person name="Riley R."/>
            <person name="Barry K."/>
            <person name="Blanchette R.A."/>
            <person name="Henrissat B."/>
            <person name="Martinez A.T."/>
            <person name="Otillar R."/>
            <person name="Spatafora J.W."/>
            <person name="Yadav J.S."/>
            <person name="Aerts A."/>
            <person name="Benoit I."/>
            <person name="Boyd A."/>
            <person name="Carlson A."/>
            <person name="Copeland A."/>
            <person name="Coutinho P.M."/>
            <person name="de Vries R.P."/>
            <person name="Ferreira P."/>
            <person name="Findley K."/>
            <person name="Foster B."/>
            <person name="Gaskell J."/>
            <person name="Glotzer D."/>
            <person name="Gorecki P."/>
            <person name="Heitman J."/>
            <person name="Hesse C."/>
            <person name="Hori C."/>
            <person name="Igarashi K."/>
            <person name="Jurgens J.A."/>
            <person name="Kallen N."/>
            <person name="Kersten P."/>
            <person name="Kohler A."/>
            <person name="Kuees U."/>
            <person name="Kumar T.K.A."/>
            <person name="Kuo A."/>
            <person name="LaButti K."/>
            <person name="Larrondo L.F."/>
            <person name="Lindquist E."/>
            <person name="Ling A."/>
            <person name="Lombard V."/>
            <person name="Lucas S."/>
            <person name="Lundell T."/>
            <person name="Martin R."/>
            <person name="McLaughlin D.J."/>
            <person name="Morgenstern I."/>
            <person name="Morin E."/>
            <person name="Murat C."/>
            <person name="Nagy L.G."/>
            <person name="Nolan M."/>
            <person name="Ohm R.A."/>
            <person name="Patyshakuliyeva A."/>
            <person name="Rokas A."/>
            <person name="Ruiz-Duenas F.J."/>
            <person name="Sabat G."/>
            <person name="Salamov A."/>
            <person name="Samejima M."/>
            <person name="Schmutz J."/>
            <person name="Slot J.C."/>
            <person name="St John F."/>
            <person name="Stenlid J."/>
            <person name="Sun H."/>
            <person name="Sun S."/>
            <person name="Syed K."/>
            <person name="Tsang A."/>
            <person name="Wiebenga A."/>
            <person name="Young D."/>
            <person name="Pisabarro A."/>
            <person name="Eastwood D.C."/>
            <person name="Martin F."/>
            <person name="Cullen D."/>
            <person name="Grigoriev I.V."/>
            <person name="Hibbett D.S."/>
        </authorList>
    </citation>
    <scope>NUCLEOTIDE SEQUENCE [LARGE SCALE GENOMIC DNA]</scope>
    <source>
        <strain evidence="9">HHB-11173 SS5</strain>
    </source>
</reference>
<accession>R7S435</accession>
<evidence type="ECO:0000259" key="6">
    <source>
        <dbReference type="PROSITE" id="PS50076"/>
    </source>
</evidence>
<dbReference type="InterPro" id="IPR051964">
    <property type="entry name" value="Chaperone_stress_response"/>
</dbReference>
<dbReference type="GeneID" id="18880008"/>
<proteinExistence type="predicted"/>
<keyword evidence="9" id="KW-1185">Reference proteome</keyword>
<organism evidence="8 9">
    <name type="scientific">Punctularia strigosozonata (strain HHB-11173)</name>
    <name type="common">White-rot fungus</name>
    <dbReference type="NCBI Taxonomy" id="741275"/>
    <lineage>
        <taxon>Eukaryota</taxon>
        <taxon>Fungi</taxon>
        <taxon>Dikarya</taxon>
        <taxon>Basidiomycota</taxon>
        <taxon>Agaricomycotina</taxon>
        <taxon>Agaricomycetes</taxon>
        <taxon>Corticiales</taxon>
        <taxon>Punctulariaceae</taxon>
        <taxon>Punctularia</taxon>
    </lineage>
</organism>
<dbReference type="PROSITE" id="PS00636">
    <property type="entry name" value="DNAJ_1"/>
    <property type="match status" value="1"/>
</dbReference>
<dbReference type="Gene3D" id="3.30.160.60">
    <property type="entry name" value="Classic Zinc Finger"/>
    <property type="match status" value="1"/>
</dbReference>
<evidence type="ECO:0000256" key="4">
    <source>
        <dbReference type="PROSITE-ProRule" id="PRU00042"/>
    </source>
</evidence>
<sequence length="640" mass="71690">MGNRESTANDEGPGGEIEQVQDYYALLEVEETATADEIKRSFRRLALIHHPDKNPNDNEAATKRFAALQQAYEVLSDEQERAWYDGHRASLVPEPDANAVFEDIKRGAPPPRSRDRGLTVRHLAPFFDASIWTHLDDSENGFFTIYRNLFQRLAHDESQYNDAVLPSFGYANWPWTPSDKHDTQNARSFYAYWMNFATEKDFAWVEQWNLNEAPDRRVRRMMEKDNKKARDDARREYNDTVRPRYRTLAQFVRKRDPRYKAHLAQQAAISQVRASAVARSGPGSGAATPSSRHAQSPPDYVEQDWQKIDDAQTRLHADLEWAVAEGVDEEEWECVACGKSFRTEAAWDSHERSKKHLREIERLKREMEMDDEQLGLAGDEHGEGENADARQNGGSIAGGEISDDGDLETGQNAETENETPKGPSRPDGLPEPDWESRTGRAKESSPNGAATLRAAASSPPPSLPDDEDDETEIGHDPNRTSRKKKRGKPIPQSKQDAEVLSKSERRARRLQTFEKEGVSPSDREGDGATKSAQRHGVTPTEDDGDDHPAPGAAQAGTIADADPNTTNAKPEPSKREKRRAREAAKKAKEEEEGGPDQAVKCNVCREEFPSKTKLFAHVRETGHAAAAPLNGRSQKGKSKR</sequence>
<dbReference type="GO" id="GO:0008270">
    <property type="term" value="F:zinc ion binding"/>
    <property type="evidence" value="ECO:0007669"/>
    <property type="project" value="UniProtKB-KW"/>
</dbReference>
<gene>
    <name evidence="8" type="ORF">PUNSTDRAFT_138163</name>
</gene>
<dbReference type="Proteomes" id="UP000054196">
    <property type="component" value="Unassembled WGS sequence"/>
</dbReference>
<dbReference type="EMBL" id="JH687552">
    <property type="protein sequence ID" value="EIN04978.1"/>
    <property type="molecule type" value="Genomic_DNA"/>
</dbReference>
<feature type="region of interest" description="Disordered" evidence="5">
    <location>
        <begin position="376"/>
        <end position="602"/>
    </location>
</feature>
<feature type="domain" description="C2H2-type" evidence="7">
    <location>
        <begin position="332"/>
        <end position="361"/>
    </location>
</feature>
<feature type="compositionally biased region" description="Basic and acidic residues" evidence="5">
    <location>
        <begin position="434"/>
        <end position="443"/>
    </location>
</feature>
<feature type="domain" description="C2H2-type" evidence="7">
    <location>
        <begin position="599"/>
        <end position="628"/>
    </location>
</feature>
<dbReference type="SUPFAM" id="SSF57667">
    <property type="entry name" value="beta-beta-alpha zinc fingers"/>
    <property type="match status" value="1"/>
</dbReference>
<evidence type="ECO:0000256" key="2">
    <source>
        <dbReference type="ARBA" id="ARBA00022771"/>
    </source>
</evidence>
<evidence type="ECO:0000256" key="3">
    <source>
        <dbReference type="ARBA" id="ARBA00022833"/>
    </source>
</evidence>
<dbReference type="PROSITE" id="PS50157">
    <property type="entry name" value="ZINC_FINGER_C2H2_2"/>
    <property type="match status" value="2"/>
</dbReference>
<dbReference type="PROSITE" id="PS00028">
    <property type="entry name" value="ZINC_FINGER_C2H2_1"/>
    <property type="match status" value="2"/>
</dbReference>
<feature type="domain" description="J" evidence="6">
    <location>
        <begin position="22"/>
        <end position="88"/>
    </location>
</feature>
<dbReference type="PROSITE" id="PS50076">
    <property type="entry name" value="DNAJ_2"/>
    <property type="match status" value="1"/>
</dbReference>
<dbReference type="OrthoDB" id="5894at2759"/>
<dbReference type="CDD" id="cd06257">
    <property type="entry name" value="DnaJ"/>
    <property type="match status" value="1"/>
</dbReference>
<dbReference type="Pfam" id="PF21884">
    <property type="entry name" value="ZUO1-like_ZHD"/>
    <property type="match status" value="1"/>
</dbReference>
<feature type="compositionally biased region" description="Basic and acidic residues" evidence="5">
    <location>
        <begin position="378"/>
        <end position="388"/>
    </location>
</feature>
<dbReference type="AlphaFoldDB" id="R7S435"/>
<dbReference type="Pfam" id="PF12171">
    <property type="entry name" value="zf-C2H2_jaz"/>
    <property type="match status" value="1"/>
</dbReference>
<dbReference type="GO" id="GO:0005737">
    <property type="term" value="C:cytoplasm"/>
    <property type="evidence" value="ECO:0007669"/>
    <property type="project" value="TreeGrafter"/>
</dbReference>
<dbReference type="HOGENOM" id="CLU_009539_2_0_1"/>
<name>R7S435_PUNST</name>
<dbReference type="InterPro" id="IPR036236">
    <property type="entry name" value="Znf_C2H2_sf"/>
</dbReference>
<evidence type="ECO:0000259" key="7">
    <source>
        <dbReference type="PROSITE" id="PS50157"/>
    </source>
</evidence>
<evidence type="ECO:0000256" key="5">
    <source>
        <dbReference type="SAM" id="MobiDB-lite"/>
    </source>
</evidence>
<keyword evidence="1" id="KW-0479">Metal-binding</keyword>
<dbReference type="RefSeq" id="XP_007387901.1">
    <property type="nucleotide sequence ID" value="XM_007387839.1"/>
</dbReference>
<dbReference type="OMA" id="RANHEES"/>
<feature type="compositionally biased region" description="Basic and acidic residues" evidence="5">
    <location>
        <begin position="495"/>
        <end position="504"/>
    </location>
</feature>
<dbReference type="Gene3D" id="1.10.287.110">
    <property type="entry name" value="DnaJ domain"/>
    <property type="match status" value="1"/>
</dbReference>
<feature type="region of interest" description="Disordered" evidence="5">
    <location>
        <begin position="274"/>
        <end position="300"/>
    </location>
</feature>
<dbReference type="eggNOG" id="KOG0717">
    <property type="taxonomic scope" value="Eukaryota"/>
</dbReference>
<dbReference type="InterPro" id="IPR036869">
    <property type="entry name" value="J_dom_sf"/>
</dbReference>
<dbReference type="PANTHER" id="PTHR44029">
    <property type="entry name" value="DNAJ HOMOLOG SUBFAMILY C MEMBER 21"/>
    <property type="match status" value="1"/>
</dbReference>
<evidence type="ECO:0008006" key="10">
    <source>
        <dbReference type="Google" id="ProtNLM"/>
    </source>
</evidence>
<dbReference type="PANTHER" id="PTHR44029:SF1">
    <property type="entry name" value="DNAJ HOMOLOG SUBFAMILY C MEMBER 21"/>
    <property type="match status" value="1"/>
</dbReference>
<dbReference type="InterPro" id="IPR013087">
    <property type="entry name" value="Znf_C2H2_type"/>
</dbReference>
<dbReference type="Pfam" id="PF00226">
    <property type="entry name" value="DnaJ"/>
    <property type="match status" value="1"/>
</dbReference>
<feature type="compositionally biased region" description="Basic and acidic residues" evidence="5">
    <location>
        <begin position="571"/>
        <end position="589"/>
    </location>
</feature>
<keyword evidence="3" id="KW-0862">Zinc</keyword>
<keyword evidence="2 4" id="KW-0863">Zinc-finger</keyword>
<dbReference type="KEGG" id="psq:PUNSTDRAFT_138163"/>
<evidence type="ECO:0000256" key="1">
    <source>
        <dbReference type="ARBA" id="ARBA00022723"/>
    </source>
</evidence>
<dbReference type="InterPro" id="IPR018253">
    <property type="entry name" value="DnaJ_domain_CS"/>
</dbReference>
<dbReference type="SMART" id="SM00355">
    <property type="entry name" value="ZnF_C2H2"/>
    <property type="match status" value="2"/>
</dbReference>
<dbReference type="InterPro" id="IPR001623">
    <property type="entry name" value="DnaJ_domain"/>
</dbReference>
<dbReference type="SUPFAM" id="SSF46565">
    <property type="entry name" value="Chaperone J-domain"/>
    <property type="match status" value="1"/>
</dbReference>
<dbReference type="SMART" id="SM00271">
    <property type="entry name" value="DnaJ"/>
    <property type="match status" value="1"/>
</dbReference>
<dbReference type="InterPro" id="IPR054076">
    <property type="entry name" value="ZUO1-like_ZHD"/>
</dbReference>
<evidence type="ECO:0000313" key="9">
    <source>
        <dbReference type="Proteomes" id="UP000054196"/>
    </source>
</evidence>
<dbReference type="InterPro" id="IPR022755">
    <property type="entry name" value="Znf_C2H2_jaz"/>
</dbReference>
<dbReference type="PRINTS" id="PR00625">
    <property type="entry name" value="JDOMAIN"/>
</dbReference>
<feature type="compositionally biased region" description="Basic and acidic residues" evidence="5">
    <location>
        <begin position="511"/>
        <end position="527"/>
    </location>
</feature>
<evidence type="ECO:0000313" key="8">
    <source>
        <dbReference type="EMBL" id="EIN04978.1"/>
    </source>
</evidence>